<dbReference type="Proteomes" id="UP000275069">
    <property type="component" value="Chromosome"/>
</dbReference>
<dbReference type="Pfam" id="PF00005">
    <property type="entry name" value="ABC_tran"/>
    <property type="match status" value="1"/>
</dbReference>
<comment type="similarity">
    <text evidence="1">Belongs to the ABC transporter superfamily.</text>
</comment>
<evidence type="ECO:0000256" key="1">
    <source>
        <dbReference type="ARBA" id="ARBA00005417"/>
    </source>
</evidence>
<dbReference type="PROSITE" id="PS00211">
    <property type="entry name" value="ABC_TRANSPORTER_1"/>
    <property type="match status" value="1"/>
</dbReference>
<dbReference type="InterPro" id="IPR050319">
    <property type="entry name" value="ABC_transp_ATP-bind"/>
</dbReference>
<dbReference type="InterPro" id="IPR013563">
    <property type="entry name" value="Oligopep_ABC_C"/>
</dbReference>
<evidence type="ECO:0000256" key="4">
    <source>
        <dbReference type="ARBA" id="ARBA00022840"/>
    </source>
</evidence>
<dbReference type="InterPro" id="IPR017871">
    <property type="entry name" value="ABC_transporter-like_CS"/>
</dbReference>
<dbReference type="Pfam" id="PF08352">
    <property type="entry name" value="oligo_HPY"/>
    <property type="match status" value="1"/>
</dbReference>
<evidence type="ECO:0000256" key="3">
    <source>
        <dbReference type="ARBA" id="ARBA00022741"/>
    </source>
</evidence>
<keyword evidence="3" id="KW-0547">Nucleotide-binding</keyword>
<feature type="domain" description="ABC transporter" evidence="5">
    <location>
        <begin position="1"/>
        <end position="232"/>
    </location>
</feature>
<dbReference type="SMART" id="SM00382">
    <property type="entry name" value="AAA"/>
    <property type="match status" value="1"/>
</dbReference>
<name>A0A387C430_9MICO</name>
<dbReference type="CDD" id="cd03257">
    <property type="entry name" value="ABC_NikE_OppD_transporters"/>
    <property type="match status" value="1"/>
</dbReference>
<dbReference type="PANTHER" id="PTHR43776">
    <property type="entry name" value="TRANSPORT ATP-BINDING PROTEIN"/>
    <property type="match status" value="1"/>
</dbReference>
<evidence type="ECO:0000313" key="7">
    <source>
        <dbReference type="Proteomes" id="UP000275069"/>
    </source>
</evidence>
<keyword evidence="2" id="KW-0813">Transport</keyword>
<dbReference type="GO" id="GO:0015833">
    <property type="term" value="P:peptide transport"/>
    <property type="evidence" value="ECO:0007669"/>
    <property type="project" value="InterPro"/>
</dbReference>
<dbReference type="GO" id="GO:0016887">
    <property type="term" value="F:ATP hydrolysis activity"/>
    <property type="evidence" value="ECO:0007669"/>
    <property type="project" value="InterPro"/>
</dbReference>
<dbReference type="SUPFAM" id="SSF52540">
    <property type="entry name" value="P-loop containing nucleoside triphosphate hydrolases"/>
    <property type="match status" value="1"/>
</dbReference>
<accession>A0A387C430</accession>
<dbReference type="InterPro" id="IPR003593">
    <property type="entry name" value="AAA+_ATPase"/>
</dbReference>
<dbReference type="OrthoDB" id="3677453at2"/>
<reference evidence="6 7" key="1">
    <citation type="submission" date="2018-09" db="EMBL/GenBank/DDBJ databases">
        <title>Genome sequencing of strain 2DFW10M-5.</title>
        <authorList>
            <person name="Heo J."/>
            <person name="Kim S.-J."/>
            <person name="Kwon S.-W."/>
        </authorList>
    </citation>
    <scope>NUCLEOTIDE SEQUENCE [LARGE SCALE GENOMIC DNA]</scope>
    <source>
        <strain evidence="6 7">2DFW10M-5</strain>
    </source>
</reference>
<dbReference type="InterPro" id="IPR003439">
    <property type="entry name" value="ABC_transporter-like_ATP-bd"/>
</dbReference>
<dbReference type="Gene3D" id="3.40.50.300">
    <property type="entry name" value="P-loop containing nucleotide triphosphate hydrolases"/>
    <property type="match status" value="1"/>
</dbReference>
<dbReference type="InterPro" id="IPR027417">
    <property type="entry name" value="P-loop_NTPase"/>
</dbReference>
<dbReference type="GO" id="GO:0005524">
    <property type="term" value="F:ATP binding"/>
    <property type="evidence" value="ECO:0007669"/>
    <property type="project" value="UniProtKB-KW"/>
</dbReference>
<keyword evidence="4 6" id="KW-0067">ATP-binding</keyword>
<dbReference type="PROSITE" id="PS50893">
    <property type="entry name" value="ABC_TRANSPORTER_2"/>
    <property type="match status" value="1"/>
</dbReference>
<keyword evidence="7" id="KW-1185">Reference proteome</keyword>
<evidence type="ECO:0000256" key="2">
    <source>
        <dbReference type="ARBA" id="ARBA00022448"/>
    </source>
</evidence>
<dbReference type="AlphaFoldDB" id="A0A387C430"/>
<dbReference type="GO" id="GO:0055085">
    <property type="term" value="P:transmembrane transport"/>
    <property type="evidence" value="ECO:0007669"/>
    <property type="project" value="UniProtKB-ARBA"/>
</dbReference>
<dbReference type="EMBL" id="CP032624">
    <property type="protein sequence ID" value="AYG05341.1"/>
    <property type="molecule type" value="Genomic_DNA"/>
</dbReference>
<dbReference type="PANTHER" id="PTHR43776:SF7">
    <property type="entry name" value="D,D-DIPEPTIDE TRANSPORT ATP-BINDING PROTEIN DDPF-RELATED"/>
    <property type="match status" value="1"/>
</dbReference>
<dbReference type="KEGG" id="gry:D7I44_08875"/>
<proteinExistence type="inferred from homology"/>
<protein>
    <submittedName>
        <fullName evidence="6">ABC transporter ATP-binding protein</fullName>
    </submittedName>
</protein>
<gene>
    <name evidence="6" type="ORF">D7I44_08875</name>
</gene>
<evidence type="ECO:0000313" key="6">
    <source>
        <dbReference type="EMBL" id="AYG05341.1"/>
    </source>
</evidence>
<sequence length="255" mass="27548">MSVENLEVRFGSSTVVKGISFDVPPGAVLGLVGESGSGKSTTARAIVGLTPSRGAIRIGELDLSAVSAGARRRGRRRVQMVFQDSRSSLDPRFTVAQCVAEGLPRFDRGRVTELLKLVSLDPGLQNSRPGQLSGGQRQRVAIARALAAEPDVLIADEVTASLDVSVQAVVLNLLRRLQRELGLTMLFISHNMAVVRYMADELAVMYGGRIVEHGPVQDVIDRPEDPYTRSLLAAIPEIGQRRLLADDDELALEAR</sequence>
<organism evidence="6 7">
    <name type="scientific">Gryllotalpicola protaetiae</name>
    <dbReference type="NCBI Taxonomy" id="2419771"/>
    <lineage>
        <taxon>Bacteria</taxon>
        <taxon>Bacillati</taxon>
        <taxon>Actinomycetota</taxon>
        <taxon>Actinomycetes</taxon>
        <taxon>Micrococcales</taxon>
        <taxon>Microbacteriaceae</taxon>
        <taxon>Gryllotalpicola</taxon>
    </lineage>
</organism>
<evidence type="ECO:0000259" key="5">
    <source>
        <dbReference type="PROSITE" id="PS50893"/>
    </source>
</evidence>